<evidence type="ECO:0000313" key="2">
    <source>
        <dbReference type="Proteomes" id="UP001595075"/>
    </source>
</evidence>
<evidence type="ECO:0000313" key="1">
    <source>
        <dbReference type="EMBL" id="KAL2061974.1"/>
    </source>
</evidence>
<name>A0ABR4BWF4_9HELO</name>
<organism evidence="1 2">
    <name type="scientific">Oculimacula yallundae</name>
    <dbReference type="NCBI Taxonomy" id="86028"/>
    <lineage>
        <taxon>Eukaryota</taxon>
        <taxon>Fungi</taxon>
        <taxon>Dikarya</taxon>
        <taxon>Ascomycota</taxon>
        <taxon>Pezizomycotina</taxon>
        <taxon>Leotiomycetes</taxon>
        <taxon>Helotiales</taxon>
        <taxon>Ploettnerulaceae</taxon>
        <taxon>Oculimacula</taxon>
    </lineage>
</organism>
<reference evidence="1 2" key="1">
    <citation type="journal article" date="2024" name="Commun. Biol.">
        <title>Comparative genomic analysis of thermophilic fungi reveals convergent evolutionary adaptations and gene losses.</title>
        <authorList>
            <person name="Steindorff A.S."/>
            <person name="Aguilar-Pontes M.V."/>
            <person name="Robinson A.J."/>
            <person name="Andreopoulos B."/>
            <person name="LaButti K."/>
            <person name="Kuo A."/>
            <person name="Mondo S."/>
            <person name="Riley R."/>
            <person name="Otillar R."/>
            <person name="Haridas S."/>
            <person name="Lipzen A."/>
            <person name="Grimwood J."/>
            <person name="Schmutz J."/>
            <person name="Clum A."/>
            <person name="Reid I.D."/>
            <person name="Moisan M.C."/>
            <person name="Butler G."/>
            <person name="Nguyen T.T.M."/>
            <person name="Dewar K."/>
            <person name="Conant G."/>
            <person name="Drula E."/>
            <person name="Henrissat B."/>
            <person name="Hansel C."/>
            <person name="Singer S."/>
            <person name="Hutchinson M.I."/>
            <person name="de Vries R.P."/>
            <person name="Natvig D.O."/>
            <person name="Powell A.J."/>
            <person name="Tsang A."/>
            <person name="Grigoriev I.V."/>
        </authorList>
    </citation>
    <scope>NUCLEOTIDE SEQUENCE [LARGE SCALE GENOMIC DNA]</scope>
    <source>
        <strain evidence="1 2">CBS 494.80</strain>
    </source>
</reference>
<comment type="caution">
    <text evidence="1">The sequence shown here is derived from an EMBL/GenBank/DDBJ whole genome shotgun (WGS) entry which is preliminary data.</text>
</comment>
<dbReference type="EMBL" id="JAZHXI010000018">
    <property type="protein sequence ID" value="KAL2061974.1"/>
    <property type="molecule type" value="Genomic_DNA"/>
</dbReference>
<keyword evidence="2" id="KW-1185">Reference proteome</keyword>
<proteinExistence type="predicted"/>
<accession>A0ABR4BWF4</accession>
<dbReference type="Proteomes" id="UP001595075">
    <property type="component" value="Unassembled WGS sequence"/>
</dbReference>
<protein>
    <submittedName>
        <fullName evidence="1">Uncharacterized protein</fullName>
    </submittedName>
</protein>
<gene>
    <name evidence="1" type="ORF">VTL71DRAFT_7352</name>
</gene>
<sequence>MVLYIAPRPSPQLQLLVSSSSLASPHSTAGALHRLTLTLTLPSPYHFDFLSFSPLSFLYPLPQPHRPQRQSPTTAAGSHSFIPSIRSSFFYRLDLIVCLFTLHSLAHPRSLPPYHTINSLSNFKQPFRCSARTIILPIDNTITTIPIPRR</sequence>